<feature type="compositionally biased region" description="Basic residues" evidence="1">
    <location>
        <begin position="1"/>
        <end position="11"/>
    </location>
</feature>
<dbReference type="SUPFAM" id="SSF81383">
    <property type="entry name" value="F-box domain"/>
    <property type="match status" value="1"/>
</dbReference>
<dbReference type="AlphaFoldDB" id="A0A5C3PYZ2"/>
<dbReference type="InterPro" id="IPR036047">
    <property type="entry name" value="F-box-like_dom_sf"/>
</dbReference>
<dbReference type="EMBL" id="ML211022">
    <property type="protein sequence ID" value="TFK91333.1"/>
    <property type="molecule type" value="Genomic_DNA"/>
</dbReference>
<dbReference type="Pfam" id="PF12937">
    <property type="entry name" value="F-box-like"/>
    <property type="match status" value="1"/>
</dbReference>
<sequence>MPPRKKAKTTKAKNEQTPATTEAGSSKANKSRSGGVARRDRNLRGKRGGLESMPNLPLDVLIEIFGFIHPRDLLSLARTTREFRDFLMSRNAMSFWKEARKQVIGLPDPPPGVSEPAYANFLFFNQCHGCLKGGAHVTIYWNLLARYCSSCKNTWLVNYPHTATAGMIQEFGSWARDAEALLNSVHVKDGRYYRVYYHKPEVDEVAKQWNALRDCKQEERRRFVKERHAIVEQRRKTDMALKAWNETVKRDLMAEQDALKDERLAAVLDRLREEGWGEEVDKLSEKSTYELASLDGVNRPTKLTERGWKSIRDAVLPFMEKVRAIRLEAEYSNMIQNRLPYLKSVLFEYVHSQWLLDRGQEPVAYAGVPDCALFPEVRAILADPAEGLTKESIINKLAEIIPTVAAKWMEERKAEYLSIARAALGDSEAARAPELLDLAIVAFRCSRCSSSVGTMHQFPQLLHDGCLRQTTKTASSDPYERAVSAVSCYYHNSVAERLYGNTKTMSAQTNFVIRREVIEACGMNPDTATIAEMDACEARLRCRLCATLAKQEIHTWRTAIKHDLSHHRLHWQTEHQLRGFWERVPEEFAAQARAVEVAVLKQDRESERYLHESIRCTWCWTNNRTLYDMKQHMSQRHDIVEPQKDVDWCLRGVPSITVWMYAPLFSVCEKSAEKAAVDAGTAFFATF</sequence>
<gene>
    <name evidence="3" type="ORF">K466DRAFT_541830</name>
</gene>
<dbReference type="InterPro" id="IPR001810">
    <property type="entry name" value="F-box_dom"/>
</dbReference>
<evidence type="ECO:0000259" key="2">
    <source>
        <dbReference type="PROSITE" id="PS50181"/>
    </source>
</evidence>
<dbReference type="Proteomes" id="UP000308197">
    <property type="component" value="Unassembled WGS sequence"/>
</dbReference>
<proteinExistence type="predicted"/>
<accession>A0A5C3PYZ2</accession>
<reference evidence="3 4" key="1">
    <citation type="journal article" date="2019" name="Nat. Ecol. Evol.">
        <title>Megaphylogeny resolves global patterns of mushroom evolution.</title>
        <authorList>
            <person name="Varga T."/>
            <person name="Krizsan K."/>
            <person name="Foldi C."/>
            <person name="Dima B."/>
            <person name="Sanchez-Garcia M."/>
            <person name="Sanchez-Ramirez S."/>
            <person name="Szollosi G.J."/>
            <person name="Szarkandi J.G."/>
            <person name="Papp V."/>
            <person name="Albert L."/>
            <person name="Andreopoulos W."/>
            <person name="Angelini C."/>
            <person name="Antonin V."/>
            <person name="Barry K.W."/>
            <person name="Bougher N.L."/>
            <person name="Buchanan P."/>
            <person name="Buyck B."/>
            <person name="Bense V."/>
            <person name="Catcheside P."/>
            <person name="Chovatia M."/>
            <person name="Cooper J."/>
            <person name="Damon W."/>
            <person name="Desjardin D."/>
            <person name="Finy P."/>
            <person name="Geml J."/>
            <person name="Haridas S."/>
            <person name="Hughes K."/>
            <person name="Justo A."/>
            <person name="Karasinski D."/>
            <person name="Kautmanova I."/>
            <person name="Kiss B."/>
            <person name="Kocsube S."/>
            <person name="Kotiranta H."/>
            <person name="LaButti K.M."/>
            <person name="Lechner B.E."/>
            <person name="Liimatainen K."/>
            <person name="Lipzen A."/>
            <person name="Lukacs Z."/>
            <person name="Mihaltcheva S."/>
            <person name="Morgado L.N."/>
            <person name="Niskanen T."/>
            <person name="Noordeloos M.E."/>
            <person name="Ohm R.A."/>
            <person name="Ortiz-Santana B."/>
            <person name="Ovrebo C."/>
            <person name="Racz N."/>
            <person name="Riley R."/>
            <person name="Savchenko A."/>
            <person name="Shiryaev A."/>
            <person name="Soop K."/>
            <person name="Spirin V."/>
            <person name="Szebenyi C."/>
            <person name="Tomsovsky M."/>
            <person name="Tulloss R.E."/>
            <person name="Uehling J."/>
            <person name="Grigoriev I.V."/>
            <person name="Vagvolgyi C."/>
            <person name="Papp T."/>
            <person name="Martin F.M."/>
            <person name="Miettinen O."/>
            <person name="Hibbett D.S."/>
            <person name="Nagy L.G."/>
        </authorList>
    </citation>
    <scope>NUCLEOTIDE SEQUENCE [LARGE SCALE GENOMIC DNA]</scope>
    <source>
        <strain evidence="3 4">HHB13444</strain>
    </source>
</reference>
<organism evidence="3 4">
    <name type="scientific">Polyporus arcularius HHB13444</name>
    <dbReference type="NCBI Taxonomy" id="1314778"/>
    <lineage>
        <taxon>Eukaryota</taxon>
        <taxon>Fungi</taxon>
        <taxon>Dikarya</taxon>
        <taxon>Basidiomycota</taxon>
        <taxon>Agaricomycotina</taxon>
        <taxon>Agaricomycetes</taxon>
        <taxon>Polyporales</taxon>
        <taxon>Polyporaceae</taxon>
        <taxon>Polyporus</taxon>
    </lineage>
</organism>
<evidence type="ECO:0000313" key="3">
    <source>
        <dbReference type="EMBL" id="TFK91333.1"/>
    </source>
</evidence>
<feature type="compositionally biased region" description="Polar residues" evidence="1">
    <location>
        <begin position="15"/>
        <end position="32"/>
    </location>
</feature>
<dbReference type="InParanoid" id="A0A5C3PYZ2"/>
<evidence type="ECO:0000256" key="1">
    <source>
        <dbReference type="SAM" id="MobiDB-lite"/>
    </source>
</evidence>
<name>A0A5C3PYZ2_9APHY</name>
<dbReference type="SMART" id="SM00256">
    <property type="entry name" value="FBOX"/>
    <property type="match status" value="1"/>
</dbReference>
<evidence type="ECO:0000313" key="4">
    <source>
        <dbReference type="Proteomes" id="UP000308197"/>
    </source>
</evidence>
<protein>
    <recommendedName>
        <fullName evidence="2">F-box domain-containing protein</fullName>
    </recommendedName>
</protein>
<feature type="domain" description="F-box" evidence="2">
    <location>
        <begin position="50"/>
        <end position="99"/>
    </location>
</feature>
<dbReference type="PROSITE" id="PS50181">
    <property type="entry name" value="FBOX"/>
    <property type="match status" value="1"/>
</dbReference>
<keyword evidence="4" id="KW-1185">Reference proteome</keyword>
<dbReference type="CDD" id="cd09917">
    <property type="entry name" value="F-box_SF"/>
    <property type="match status" value="1"/>
</dbReference>
<feature type="region of interest" description="Disordered" evidence="1">
    <location>
        <begin position="1"/>
        <end position="49"/>
    </location>
</feature>